<keyword evidence="4 13" id="KW-0812">Transmembrane</keyword>
<dbReference type="GO" id="GO:0005886">
    <property type="term" value="C:plasma membrane"/>
    <property type="evidence" value="ECO:0007669"/>
    <property type="project" value="UniProtKB-SubCell"/>
</dbReference>
<dbReference type="SUPFAM" id="SSF48726">
    <property type="entry name" value="Immunoglobulin"/>
    <property type="match status" value="4"/>
</dbReference>
<keyword evidence="7 13" id="KW-1133">Transmembrane helix</keyword>
<feature type="domain" description="Ig-like" evidence="14">
    <location>
        <begin position="136"/>
        <end position="232"/>
    </location>
</feature>
<keyword evidence="8 13" id="KW-0472">Membrane</keyword>
<evidence type="ECO:0000259" key="14">
    <source>
        <dbReference type="PROSITE" id="PS50835"/>
    </source>
</evidence>
<keyword evidence="5" id="KW-0732">Signal</keyword>
<feature type="domain" description="Ig-like" evidence="14">
    <location>
        <begin position="496"/>
        <end position="592"/>
    </location>
</feature>
<reference evidence="15 16" key="1">
    <citation type="submission" date="2024-06" db="EMBL/GenBank/DDBJ databases">
        <title>The draft genome of Grus japonensis, version 3.</title>
        <authorList>
            <person name="Nabeshima K."/>
            <person name="Suzuki S."/>
            <person name="Onuma M."/>
        </authorList>
    </citation>
    <scope>NUCLEOTIDE SEQUENCE [LARGE SCALE GENOMIC DNA]</scope>
    <source>
        <strain evidence="15 16">451A</strain>
    </source>
</reference>
<dbReference type="Gene3D" id="2.60.40.10">
    <property type="entry name" value="Immunoglobulins"/>
    <property type="match status" value="4"/>
</dbReference>
<dbReference type="FunFam" id="2.60.40.10:FF:000094">
    <property type="entry name" value="Kirre like nephrin family adhesion molecule 3"/>
    <property type="match status" value="1"/>
</dbReference>
<keyword evidence="11" id="KW-0393">Immunoglobulin domain</keyword>
<dbReference type="InterPro" id="IPR007110">
    <property type="entry name" value="Ig-like_dom"/>
</dbReference>
<dbReference type="Proteomes" id="UP001623348">
    <property type="component" value="Unassembled WGS sequence"/>
</dbReference>
<keyword evidence="9" id="KW-1015">Disulfide bond</keyword>
<organism evidence="15 16">
    <name type="scientific">Grus japonensis</name>
    <name type="common">Japanese crane</name>
    <name type="synonym">Red-crowned crane</name>
    <dbReference type="NCBI Taxonomy" id="30415"/>
    <lineage>
        <taxon>Eukaryota</taxon>
        <taxon>Metazoa</taxon>
        <taxon>Chordata</taxon>
        <taxon>Craniata</taxon>
        <taxon>Vertebrata</taxon>
        <taxon>Euteleostomi</taxon>
        <taxon>Archelosauria</taxon>
        <taxon>Archosauria</taxon>
        <taxon>Dinosauria</taxon>
        <taxon>Saurischia</taxon>
        <taxon>Theropoda</taxon>
        <taxon>Coelurosauria</taxon>
        <taxon>Aves</taxon>
        <taxon>Neognathae</taxon>
        <taxon>Neoaves</taxon>
        <taxon>Gruiformes</taxon>
        <taxon>Gruidae</taxon>
        <taxon>Grus</taxon>
    </lineage>
</organism>
<dbReference type="SMART" id="SM00409">
    <property type="entry name" value="IG"/>
    <property type="match status" value="4"/>
</dbReference>
<name>A0ABC9XQ48_GRUJA</name>
<keyword evidence="3" id="KW-1003">Cell membrane</keyword>
<dbReference type="Pfam" id="PF07679">
    <property type="entry name" value="I-set"/>
    <property type="match status" value="2"/>
</dbReference>
<feature type="compositionally biased region" description="Low complexity" evidence="12">
    <location>
        <begin position="813"/>
        <end position="827"/>
    </location>
</feature>
<dbReference type="AlphaFoldDB" id="A0ABC9XQ48"/>
<keyword evidence="16" id="KW-1185">Reference proteome</keyword>
<evidence type="ECO:0000256" key="11">
    <source>
        <dbReference type="ARBA" id="ARBA00023319"/>
    </source>
</evidence>
<evidence type="ECO:0000256" key="13">
    <source>
        <dbReference type="SAM" id="Phobius"/>
    </source>
</evidence>
<evidence type="ECO:0000256" key="12">
    <source>
        <dbReference type="SAM" id="MobiDB-lite"/>
    </source>
</evidence>
<feature type="region of interest" description="Disordered" evidence="12">
    <location>
        <begin position="781"/>
        <end position="843"/>
    </location>
</feature>
<keyword evidence="6" id="KW-0677">Repeat</keyword>
<proteinExistence type="inferred from homology"/>
<dbReference type="FunFam" id="2.60.40.10:FF:000170">
    <property type="entry name" value="Kirre like nephrin family adhesion molecule 3"/>
    <property type="match status" value="1"/>
</dbReference>
<evidence type="ECO:0000256" key="3">
    <source>
        <dbReference type="ARBA" id="ARBA00022475"/>
    </source>
</evidence>
<evidence type="ECO:0000256" key="8">
    <source>
        <dbReference type="ARBA" id="ARBA00023136"/>
    </source>
</evidence>
<comment type="similarity">
    <text evidence="2">Belongs to the immunoglobulin superfamily.</text>
</comment>
<dbReference type="CDD" id="cd05759">
    <property type="entry name" value="IgI_2_KIRREL3-like"/>
    <property type="match status" value="1"/>
</dbReference>
<comment type="subcellular location">
    <subcellularLocation>
        <location evidence="1">Cell membrane</location>
        <topology evidence="1">Single-pass type I membrane protein</topology>
    </subcellularLocation>
</comment>
<dbReference type="InterPro" id="IPR013783">
    <property type="entry name" value="Ig-like_fold"/>
</dbReference>
<accession>A0ABC9XQ48</accession>
<gene>
    <name evidence="15" type="ORF">GRJ2_002450700</name>
</gene>
<feature type="compositionally biased region" description="Polar residues" evidence="12">
    <location>
        <begin position="781"/>
        <end position="801"/>
    </location>
</feature>
<dbReference type="PROSITE" id="PS50835">
    <property type="entry name" value="IG_LIKE"/>
    <property type="match status" value="4"/>
</dbReference>
<evidence type="ECO:0000256" key="2">
    <source>
        <dbReference type="ARBA" id="ARBA00008637"/>
    </source>
</evidence>
<dbReference type="SMART" id="SM00408">
    <property type="entry name" value="IGc2"/>
    <property type="match status" value="3"/>
</dbReference>
<sequence>MEDSHLYELGLPGRGCCLVLGFMYKEKYRRMTEGQASSFTQQPQDQVVIAGQPVTLLCAIPEYNGIVLWIKDGLALGVGRDLSSYPRYLVVGDHLSGEHHLKILRADLQDDAVYECQAIQAAIRSRPARLTVLVPPDDPIIMGGPIISLRAGDPLNLTCHADNAKPAASIIWMRKGEVINGATYSKTLLRDGKRESIMSTLFIAPSDIENGESIVCRATNKAIPSGKETSVTIDIQHPPLVNLSVEPQPVLEDNTVKFHCSAKANPAVTQYRRTGIAFCAPIGLKLKAPSAQILVKIFLQLGELQVHVLLVLGVPDLDPALQGRLSRAEQRGRIPSLDLLVTLLDTQPRTRVAFWAASARWAKKGQVIKEASGDFYETIVDHTFFFEPVSCEVTNALGSTNISRTVDVYFGPRMATEPQSLLVDLGSDAVFNCAWTGNPSLTIVWMKRGSGVVLSNENKLTLKSVRQEDAGKYVCRAVVPRVGAGEREVTLTVNGPPIISSTQTQHALHGQKGQIKCFIRSTPPPDRIAWSWKENVLESGTSGRYTVETVSTDEGVISTLTISNIVRADFQTIYNCTAWNSFGSDTEIIRLKEQESVPMAVIIGVAVGAGVAFLVLMATIVAFCCARSQRNLKGVVSAKNDIRVEIVHKEPASGRETEEHPTIKQLMMDRGEFQQDSVLKQLEVLKEEEKEFQNLKDPTNGYYSVNTFKEHHSTPTISLSGCPADLRPASKQRVPTGMSFTNIYSTLSGQSRLYDYSQRFVLGMGSSSIELCEREFQRGSMSDSSSFLDTQCDSSISSSGKQDGYVQFDKASKASASSSHHSQSSSQNSDPSRPLQRRMQTHV</sequence>
<dbReference type="InterPro" id="IPR003598">
    <property type="entry name" value="Ig_sub2"/>
</dbReference>
<dbReference type="FunFam" id="2.60.40.10:FF:000077">
    <property type="entry name" value="Kirre like nephrin family adhesion molecule 3"/>
    <property type="match status" value="1"/>
</dbReference>
<dbReference type="CDD" id="cd05898">
    <property type="entry name" value="IgI_5_KIRREL3"/>
    <property type="match status" value="1"/>
</dbReference>
<dbReference type="EMBL" id="BAAFJT010000024">
    <property type="protein sequence ID" value="GAB0199853.1"/>
    <property type="molecule type" value="Genomic_DNA"/>
</dbReference>
<feature type="domain" description="Ig-like" evidence="14">
    <location>
        <begin position="412"/>
        <end position="492"/>
    </location>
</feature>
<dbReference type="InterPro" id="IPR013098">
    <property type="entry name" value="Ig_I-set"/>
</dbReference>
<feature type="transmembrane region" description="Helical" evidence="13">
    <location>
        <begin position="599"/>
        <end position="623"/>
    </location>
</feature>
<dbReference type="InterPro" id="IPR003599">
    <property type="entry name" value="Ig_sub"/>
</dbReference>
<evidence type="ECO:0000256" key="7">
    <source>
        <dbReference type="ARBA" id="ARBA00022989"/>
    </source>
</evidence>
<dbReference type="PANTHER" id="PTHR11640:SF49">
    <property type="entry name" value="KIN OF IRRE-LIKE PROTEIN 3"/>
    <property type="match status" value="1"/>
</dbReference>
<evidence type="ECO:0000256" key="10">
    <source>
        <dbReference type="ARBA" id="ARBA00023180"/>
    </source>
</evidence>
<dbReference type="InterPro" id="IPR036179">
    <property type="entry name" value="Ig-like_dom_sf"/>
</dbReference>
<protein>
    <submittedName>
        <fullName evidence="15">Kin of IRRE-like protein 3</fullName>
    </submittedName>
</protein>
<dbReference type="InterPro" id="IPR051275">
    <property type="entry name" value="Cell_adhesion_signaling"/>
</dbReference>
<evidence type="ECO:0000313" key="16">
    <source>
        <dbReference type="Proteomes" id="UP001623348"/>
    </source>
</evidence>
<feature type="domain" description="Ig-like" evidence="14">
    <location>
        <begin position="37"/>
        <end position="131"/>
    </location>
</feature>
<evidence type="ECO:0000256" key="4">
    <source>
        <dbReference type="ARBA" id="ARBA00022692"/>
    </source>
</evidence>
<evidence type="ECO:0000256" key="5">
    <source>
        <dbReference type="ARBA" id="ARBA00022729"/>
    </source>
</evidence>
<dbReference type="Pfam" id="PF08205">
    <property type="entry name" value="C2-set_2"/>
    <property type="match status" value="1"/>
</dbReference>
<dbReference type="FunFam" id="2.60.40.10:FF:000103">
    <property type="entry name" value="Kirre like nephrin family adhesion molecule 3"/>
    <property type="match status" value="1"/>
</dbReference>
<dbReference type="InterPro" id="IPR013162">
    <property type="entry name" value="CD80_C2-set"/>
</dbReference>
<keyword evidence="10" id="KW-0325">Glycoprotein</keyword>
<comment type="caution">
    <text evidence="15">The sequence shown here is derived from an EMBL/GenBank/DDBJ whole genome shotgun (WGS) entry which is preliminary data.</text>
</comment>
<dbReference type="Pfam" id="PF13927">
    <property type="entry name" value="Ig_3"/>
    <property type="match status" value="1"/>
</dbReference>
<evidence type="ECO:0000256" key="6">
    <source>
        <dbReference type="ARBA" id="ARBA00022737"/>
    </source>
</evidence>
<evidence type="ECO:0000256" key="9">
    <source>
        <dbReference type="ARBA" id="ARBA00023157"/>
    </source>
</evidence>
<evidence type="ECO:0000256" key="1">
    <source>
        <dbReference type="ARBA" id="ARBA00004251"/>
    </source>
</evidence>
<dbReference type="PANTHER" id="PTHR11640">
    <property type="entry name" value="NEPHRIN"/>
    <property type="match status" value="1"/>
</dbReference>
<evidence type="ECO:0000313" key="15">
    <source>
        <dbReference type="EMBL" id="GAB0199853.1"/>
    </source>
</evidence>